<dbReference type="KEGG" id="mpl:Mpal_0109"/>
<dbReference type="eggNOG" id="arCOG05734">
    <property type="taxonomic scope" value="Archaea"/>
</dbReference>
<dbReference type="Proteomes" id="UP000002457">
    <property type="component" value="Chromosome"/>
</dbReference>
<organism evidence="1 2">
    <name type="scientific">Methanosphaerula palustris (strain ATCC BAA-1556 / DSM 19958 / E1-9c)</name>
    <dbReference type="NCBI Taxonomy" id="521011"/>
    <lineage>
        <taxon>Archaea</taxon>
        <taxon>Methanobacteriati</taxon>
        <taxon>Methanobacteriota</taxon>
        <taxon>Stenosarchaea group</taxon>
        <taxon>Methanomicrobia</taxon>
        <taxon>Methanomicrobiales</taxon>
        <taxon>Methanoregulaceae</taxon>
        <taxon>Methanosphaerula</taxon>
    </lineage>
</organism>
<accession>B8GIF1</accession>
<reference evidence="1 2" key="1">
    <citation type="journal article" date="2015" name="Genome Announc.">
        <title>Complete Genome Sequence of Methanosphaerula palustris E1-9CT, a Hydrogenotrophic Methanogen Isolated from a Minerotrophic Fen Peatland.</title>
        <authorList>
            <person name="Cadillo-Quiroz H."/>
            <person name="Browne P."/>
            <person name="Kyrpides N."/>
            <person name="Woyke T."/>
            <person name="Goodwin L."/>
            <person name="Detter C."/>
            <person name="Yavitt J.B."/>
            <person name="Zinder S.H."/>
        </authorList>
    </citation>
    <scope>NUCLEOTIDE SEQUENCE [LARGE SCALE GENOMIC DNA]</scope>
    <source>
        <strain evidence="2">ATCC BAA-1556 / DSM 19958 / E1-9c</strain>
    </source>
</reference>
<evidence type="ECO:0000313" key="1">
    <source>
        <dbReference type="EMBL" id="ACL15502.1"/>
    </source>
</evidence>
<protein>
    <submittedName>
        <fullName evidence="1">Uncharacterized protein</fullName>
    </submittedName>
</protein>
<proteinExistence type="predicted"/>
<dbReference type="EMBL" id="CP001338">
    <property type="protein sequence ID" value="ACL15502.1"/>
    <property type="molecule type" value="Genomic_DNA"/>
</dbReference>
<name>B8GIF1_METPE</name>
<evidence type="ECO:0000313" key="2">
    <source>
        <dbReference type="Proteomes" id="UP000002457"/>
    </source>
</evidence>
<sequence>MLEESLLFIDDVEADQFIRFMKSKDCRTQKRREGHVVEDILMRGSVGNLIAMLEEMIAADPESYGESTENDKLLLFQTLMEPIEEEMTSEVMIPLMLAETRLARDYIADVNTRFNEGDVFATSEFSIGAELDRPSLERMVEGKSRDEQISSLGELLFLALHLKIMKQNNLIQEGPDGVILRQKMNPDDVSIEYRVTDLARIDIEVQNAHHLSLVKRVSFTSKTRVLIDPSLYCICSDDELLDAIAPLSST</sequence>
<dbReference type="STRING" id="521011.Mpal_0109"/>
<dbReference type="HOGENOM" id="CLU_1109513_0_0_2"/>
<keyword evidence="2" id="KW-1185">Reference proteome</keyword>
<dbReference type="AlphaFoldDB" id="B8GIF1"/>
<gene>
    <name evidence="1" type="ordered locus">Mpal_0109</name>
</gene>